<gene>
    <name evidence="1" type="ORF">rCG_51794</name>
</gene>
<reference evidence="1 2" key="1">
    <citation type="submission" date="2005-09" db="EMBL/GenBank/DDBJ databases">
        <authorList>
            <person name="Mural R.J."/>
            <person name="Li P.W."/>
            <person name="Adams M.D."/>
            <person name="Amanatides P.G."/>
            <person name="Baden-Tillson H."/>
            <person name="Barnstead M."/>
            <person name="Chin S.H."/>
            <person name="Dew I."/>
            <person name="Evans C.A."/>
            <person name="Ferriera S."/>
            <person name="Flanigan M."/>
            <person name="Fosler C."/>
            <person name="Glodek A."/>
            <person name="Gu Z."/>
            <person name="Holt R.A."/>
            <person name="Jennings D."/>
            <person name="Kraft C.L."/>
            <person name="Lu F."/>
            <person name="Nguyen T."/>
            <person name="Nusskern D.R."/>
            <person name="Pfannkoch C.M."/>
            <person name="Sitter C."/>
            <person name="Sutton G.G."/>
            <person name="Venter J.C."/>
            <person name="Wang Z."/>
            <person name="Woodage T."/>
            <person name="Zheng X.H."/>
            <person name="Zhong F."/>
        </authorList>
    </citation>
    <scope>NUCLEOTIDE SEQUENCE [LARGE SCALE GENOMIC DNA]</scope>
    <source>
        <strain>BN</strain>
        <strain evidence="2">Sprague-Dawley</strain>
    </source>
</reference>
<name>A6K2S6_RAT</name>
<evidence type="ECO:0000313" key="1">
    <source>
        <dbReference type="EMBL" id="EDL85774.1"/>
    </source>
</evidence>
<proteinExistence type="predicted"/>
<organism evidence="1 2">
    <name type="scientific">Rattus norvegicus</name>
    <name type="common">Rat</name>
    <dbReference type="NCBI Taxonomy" id="10116"/>
    <lineage>
        <taxon>Eukaryota</taxon>
        <taxon>Metazoa</taxon>
        <taxon>Chordata</taxon>
        <taxon>Craniata</taxon>
        <taxon>Vertebrata</taxon>
        <taxon>Euteleostomi</taxon>
        <taxon>Mammalia</taxon>
        <taxon>Eutheria</taxon>
        <taxon>Euarchontoglires</taxon>
        <taxon>Glires</taxon>
        <taxon>Rodentia</taxon>
        <taxon>Myomorpha</taxon>
        <taxon>Muroidea</taxon>
        <taxon>Muridae</taxon>
        <taxon>Murinae</taxon>
        <taxon>Rattus</taxon>
    </lineage>
</organism>
<evidence type="ECO:0000313" key="2">
    <source>
        <dbReference type="Proteomes" id="UP000234681"/>
    </source>
</evidence>
<dbReference type="Proteomes" id="UP000234681">
    <property type="component" value="Chromosome 2"/>
</dbReference>
<accession>A6K2S6</accession>
<dbReference type="EMBL" id="CH474015">
    <property type="protein sequence ID" value="EDL85774.1"/>
    <property type="molecule type" value="Genomic_DNA"/>
</dbReference>
<sequence>MWFYWRTKSLGQVLRVQTPTIPSLLSASCLQFEI</sequence>
<dbReference type="PROSITE" id="PS51257">
    <property type="entry name" value="PROKAR_LIPOPROTEIN"/>
    <property type="match status" value="1"/>
</dbReference>
<protein>
    <submittedName>
        <fullName evidence="1">RCG51794</fullName>
    </submittedName>
</protein>
<dbReference type="AlphaFoldDB" id="A6K2S6"/>